<feature type="non-terminal residue" evidence="2">
    <location>
        <position position="1"/>
    </location>
</feature>
<protein>
    <submittedName>
        <fullName evidence="2">Uncharacterized protein</fullName>
    </submittedName>
</protein>
<evidence type="ECO:0000256" key="1">
    <source>
        <dbReference type="SAM" id="MobiDB-lite"/>
    </source>
</evidence>
<dbReference type="EMBL" id="CAJOBB010023052">
    <property type="protein sequence ID" value="CAF4389969.1"/>
    <property type="molecule type" value="Genomic_DNA"/>
</dbReference>
<feature type="compositionally biased region" description="Basic and acidic residues" evidence="1">
    <location>
        <begin position="149"/>
        <end position="159"/>
    </location>
</feature>
<comment type="caution">
    <text evidence="2">The sequence shown here is derived from an EMBL/GenBank/DDBJ whole genome shotgun (WGS) entry which is preliminary data.</text>
</comment>
<gene>
    <name evidence="2" type="ORF">KXQ929_LOCUS50402</name>
</gene>
<feature type="region of interest" description="Disordered" evidence="1">
    <location>
        <begin position="1"/>
        <end position="40"/>
    </location>
</feature>
<proteinExistence type="predicted"/>
<organism evidence="2 3">
    <name type="scientific">Adineta steineri</name>
    <dbReference type="NCBI Taxonomy" id="433720"/>
    <lineage>
        <taxon>Eukaryota</taxon>
        <taxon>Metazoa</taxon>
        <taxon>Spiralia</taxon>
        <taxon>Gnathifera</taxon>
        <taxon>Rotifera</taxon>
        <taxon>Eurotatoria</taxon>
        <taxon>Bdelloidea</taxon>
        <taxon>Adinetida</taxon>
        <taxon>Adinetidae</taxon>
        <taxon>Adineta</taxon>
    </lineage>
</organism>
<dbReference type="Proteomes" id="UP000663868">
    <property type="component" value="Unassembled WGS sequence"/>
</dbReference>
<feature type="region of interest" description="Disordered" evidence="1">
    <location>
        <begin position="124"/>
        <end position="159"/>
    </location>
</feature>
<evidence type="ECO:0000313" key="2">
    <source>
        <dbReference type="EMBL" id="CAF4389969.1"/>
    </source>
</evidence>
<sequence>IDGEITNDMIPKTETIDLTKQEDNVTSTEEAESKTVEMDENLESTHSIPSDVVQDWWSAPVDLTGWNELTTLDENEMDKPIEDEWKVAQINENLELTISDENEMGQPIEDEWKVAQINENLQLITSDENETDKPIEGESKVTQINENETIEKKRRDEKE</sequence>
<accession>A0A820NKQ1</accession>
<feature type="non-terminal residue" evidence="2">
    <location>
        <position position="159"/>
    </location>
</feature>
<evidence type="ECO:0000313" key="3">
    <source>
        <dbReference type="Proteomes" id="UP000663868"/>
    </source>
</evidence>
<reference evidence="2" key="1">
    <citation type="submission" date="2021-02" db="EMBL/GenBank/DDBJ databases">
        <authorList>
            <person name="Nowell W R."/>
        </authorList>
    </citation>
    <scope>NUCLEOTIDE SEQUENCE</scope>
</reference>
<dbReference type="AlphaFoldDB" id="A0A820NKQ1"/>
<name>A0A820NKQ1_9BILA</name>
<feature type="compositionally biased region" description="Basic and acidic residues" evidence="1">
    <location>
        <begin position="14"/>
        <end position="23"/>
    </location>
</feature>